<reference evidence="2 3" key="1">
    <citation type="submission" date="2019-05" db="EMBL/GenBank/DDBJ databases">
        <title>Another draft genome of Portunus trituberculatus and its Hox gene families provides insights of decapod evolution.</title>
        <authorList>
            <person name="Jeong J.-H."/>
            <person name="Song I."/>
            <person name="Kim S."/>
            <person name="Choi T."/>
            <person name="Kim D."/>
            <person name="Ryu S."/>
            <person name="Kim W."/>
        </authorList>
    </citation>
    <scope>NUCLEOTIDE SEQUENCE [LARGE SCALE GENOMIC DNA]</scope>
    <source>
        <tissue evidence="2">Muscle</tissue>
    </source>
</reference>
<gene>
    <name evidence="2" type="ORF">E2C01_003249</name>
</gene>
<feature type="region of interest" description="Disordered" evidence="1">
    <location>
        <begin position="18"/>
        <end position="51"/>
    </location>
</feature>
<keyword evidence="3" id="KW-1185">Reference proteome</keyword>
<name>A0A5B7CLP8_PORTR</name>
<accession>A0A5B7CLP8</accession>
<protein>
    <submittedName>
        <fullName evidence="2">Uncharacterized protein</fullName>
    </submittedName>
</protein>
<organism evidence="2 3">
    <name type="scientific">Portunus trituberculatus</name>
    <name type="common">Swimming crab</name>
    <name type="synonym">Neptunus trituberculatus</name>
    <dbReference type="NCBI Taxonomy" id="210409"/>
    <lineage>
        <taxon>Eukaryota</taxon>
        <taxon>Metazoa</taxon>
        <taxon>Ecdysozoa</taxon>
        <taxon>Arthropoda</taxon>
        <taxon>Crustacea</taxon>
        <taxon>Multicrustacea</taxon>
        <taxon>Malacostraca</taxon>
        <taxon>Eumalacostraca</taxon>
        <taxon>Eucarida</taxon>
        <taxon>Decapoda</taxon>
        <taxon>Pleocyemata</taxon>
        <taxon>Brachyura</taxon>
        <taxon>Eubrachyura</taxon>
        <taxon>Portunoidea</taxon>
        <taxon>Portunidae</taxon>
        <taxon>Portuninae</taxon>
        <taxon>Portunus</taxon>
    </lineage>
</organism>
<comment type="caution">
    <text evidence="2">The sequence shown here is derived from an EMBL/GenBank/DDBJ whole genome shotgun (WGS) entry which is preliminary data.</text>
</comment>
<proteinExistence type="predicted"/>
<evidence type="ECO:0000313" key="3">
    <source>
        <dbReference type="Proteomes" id="UP000324222"/>
    </source>
</evidence>
<feature type="compositionally biased region" description="Low complexity" evidence="1">
    <location>
        <begin position="19"/>
        <end position="35"/>
    </location>
</feature>
<sequence length="117" mass="12659">MFWELPWVVGRCVQPLDVRASSSPRAARPSDIRASGDSQSTKGAESEAGAPKIWVNNTKRFHETILLGIATAPRPRVSHPHAGSAAGRHLTLPLLRVALPTPPLLAVNGETRREKGR</sequence>
<evidence type="ECO:0000313" key="2">
    <source>
        <dbReference type="EMBL" id="MPC10612.1"/>
    </source>
</evidence>
<dbReference type="EMBL" id="VSRR010000124">
    <property type="protein sequence ID" value="MPC10612.1"/>
    <property type="molecule type" value="Genomic_DNA"/>
</dbReference>
<dbReference type="AlphaFoldDB" id="A0A5B7CLP8"/>
<dbReference type="Proteomes" id="UP000324222">
    <property type="component" value="Unassembled WGS sequence"/>
</dbReference>
<evidence type="ECO:0000256" key="1">
    <source>
        <dbReference type="SAM" id="MobiDB-lite"/>
    </source>
</evidence>